<comment type="caution">
    <text evidence="1">The sequence shown here is derived from an EMBL/GenBank/DDBJ whole genome shotgun (WGS) entry which is preliminary data.</text>
</comment>
<proteinExistence type="predicted"/>
<dbReference type="InterPro" id="IPR032675">
    <property type="entry name" value="LRR_dom_sf"/>
</dbReference>
<evidence type="ECO:0000313" key="2">
    <source>
        <dbReference type="Proteomes" id="UP000663846"/>
    </source>
</evidence>
<gene>
    <name evidence="1" type="ORF">RDB_LOCUS121108</name>
</gene>
<dbReference type="EMBL" id="CAJMWS010000345">
    <property type="protein sequence ID" value="CAE6436309.1"/>
    <property type="molecule type" value="Genomic_DNA"/>
</dbReference>
<name>A0A8H2XW79_9AGAM</name>
<organism evidence="1 2">
    <name type="scientific">Rhizoctonia solani</name>
    <dbReference type="NCBI Taxonomy" id="456999"/>
    <lineage>
        <taxon>Eukaryota</taxon>
        <taxon>Fungi</taxon>
        <taxon>Dikarya</taxon>
        <taxon>Basidiomycota</taxon>
        <taxon>Agaricomycotina</taxon>
        <taxon>Agaricomycetes</taxon>
        <taxon>Cantharellales</taxon>
        <taxon>Ceratobasidiaceae</taxon>
        <taxon>Rhizoctonia</taxon>
    </lineage>
</organism>
<accession>A0A8H2XW79</accession>
<reference evidence="1" key="1">
    <citation type="submission" date="2021-01" db="EMBL/GenBank/DDBJ databases">
        <authorList>
            <person name="Kaushik A."/>
        </authorList>
    </citation>
    <scope>NUCLEOTIDE SEQUENCE</scope>
    <source>
        <strain evidence="1">AG1-1C</strain>
    </source>
</reference>
<dbReference type="Gene3D" id="3.80.10.10">
    <property type="entry name" value="Ribonuclease Inhibitor"/>
    <property type="match status" value="1"/>
</dbReference>
<dbReference type="Proteomes" id="UP000663846">
    <property type="component" value="Unassembled WGS sequence"/>
</dbReference>
<dbReference type="AlphaFoldDB" id="A0A8H2XW79"/>
<evidence type="ECO:0000313" key="1">
    <source>
        <dbReference type="EMBL" id="CAE6436309.1"/>
    </source>
</evidence>
<dbReference type="SUPFAM" id="SSF52047">
    <property type="entry name" value="RNI-like"/>
    <property type="match status" value="1"/>
</dbReference>
<protein>
    <submittedName>
        <fullName evidence="1">Uncharacterized protein</fullName>
    </submittedName>
</protein>
<sequence>MFHIATPLLWRNTTAGALIGLLDFEGVFGRIQDGSIETVNEFLGYKLIGPLGRFDIYARHAEVLEIYNEDLDWSDWHALRREADTRSSPLLPKLKAMRFMENTSPQHGMTELKWIRAFAAPGMEELSLTPDDSSTDPGIPYSFASVILRELSSRSPKIQVLRFPANDMITTSSNMITMKGMLTLQHQAAEPWYSHLQCMPNIRDLTVSDGWLYPPCLGAIGNLPNLTSLSLIPGSYEDCDHDWDIDPESIQLSTDTFPVLSHLSIDHLPALTIGKILGLKPMLRGITTLELEFELNDIDPWMEELETAMSRLFEGLRNLPYLQRLGIGVHPSLEVEWPVDISEYLSSMGEHASLKCVRLRGMCMDPEWCIHKLNLGTIWQNVEVLIMPTQPASIRELSLFATMPRLKLLVAELNLERPYLPESPNPRHYQKIVLRSTKEICLSEDFESLVLLARALRHLWPKIQGVLWSGENELVQVALADYFNYFVLPLRKSYLFGKPRRGRGHAPKAPEVPERLKLNFHAFMKKIEEIEQLSLAR</sequence>